<gene>
    <name evidence="2" type="ORF">E2C01_024260</name>
</gene>
<keyword evidence="3" id="KW-1185">Reference proteome</keyword>
<feature type="region of interest" description="Disordered" evidence="1">
    <location>
        <begin position="62"/>
        <end position="94"/>
    </location>
</feature>
<protein>
    <submittedName>
        <fullName evidence="2">Uncharacterized protein</fullName>
    </submittedName>
</protein>
<dbReference type="EMBL" id="VSRR010002347">
    <property type="protein sequence ID" value="MPC30988.1"/>
    <property type="molecule type" value="Genomic_DNA"/>
</dbReference>
<reference evidence="2 3" key="1">
    <citation type="submission" date="2019-05" db="EMBL/GenBank/DDBJ databases">
        <title>Another draft genome of Portunus trituberculatus and its Hox gene families provides insights of decapod evolution.</title>
        <authorList>
            <person name="Jeong J.-H."/>
            <person name="Song I."/>
            <person name="Kim S."/>
            <person name="Choi T."/>
            <person name="Kim D."/>
            <person name="Ryu S."/>
            <person name="Kim W."/>
        </authorList>
    </citation>
    <scope>NUCLEOTIDE SEQUENCE [LARGE SCALE GENOMIC DNA]</scope>
    <source>
        <tissue evidence="2">Muscle</tissue>
    </source>
</reference>
<accession>A0A5B7EBT0</accession>
<feature type="region of interest" description="Disordered" evidence="1">
    <location>
        <begin position="125"/>
        <end position="148"/>
    </location>
</feature>
<organism evidence="2 3">
    <name type="scientific">Portunus trituberculatus</name>
    <name type="common">Swimming crab</name>
    <name type="synonym">Neptunus trituberculatus</name>
    <dbReference type="NCBI Taxonomy" id="210409"/>
    <lineage>
        <taxon>Eukaryota</taxon>
        <taxon>Metazoa</taxon>
        <taxon>Ecdysozoa</taxon>
        <taxon>Arthropoda</taxon>
        <taxon>Crustacea</taxon>
        <taxon>Multicrustacea</taxon>
        <taxon>Malacostraca</taxon>
        <taxon>Eumalacostraca</taxon>
        <taxon>Eucarida</taxon>
        <taxon>Decapoda</taxon>
        <taxon>Pleocyemata</taxon>
        <taxon>Brachyura</taxon>
        <taxon>Eubrachyura</taxon>
        <taxon>Portunoidea</taxon>
        <taxon>Portunidae</taxon>
        <taxon>Portuninae</taxon>
        <taxon>Portunus</taxon>
    </lineage>
</organism>
<evidence type="ECO:0000256" key="1">
    <source>
        <dbReference type="SAM" id="MobiDB-lite"/>
    </source>
</evidence>
<feature type="compositionally biased region" description="Basic residues" evidence="1">
    <location>
        <begin position="70"/>
        <end position="86"/>
    </location>
</feature>
<name>A0A5B7EBT0_PORTR</name>
<proteinExistence type="predicted"/>
<comment type="caution">
    <text evidence="2">The sequence shown here is derived from an EMBL/GenBank/DDBJ whole genome shotgun (WGS) entry which is preliminary data.</text>
</comment>
<sequence>MLYCCHRSPPKASLTNTFSSSFISRLPFLLFPEEDFFHVSAAKANGRNTSINLISFSKIPPTHHQAPISAHHHKKRHPSHQHHKHPYQATTTRKGTHLIISSYNQGKEEDRCTLPPPRPQVTHLVGAGNPTPRRNILTRETQAGGRGT</sequence>
<evidence type="ECO:0000313" key="3">
    <source>
        <dbReference type="Proteomes" id="UP000324222"/>
    </source>
</evidence>
<evidence type="ECO:0000313" key="2">
    <source>
        <dbReference type="EMBL" id="MPC30988.1"/>
    </source>
</evidence>
<dbReference type="Proteomes" id="UP000324222">
    <property type="component" value="Unassembled WGS sequence"/>
</dbReference>
<dbReference type="AlphaFoldDB" id="A0A5B7EBT0"/>